<dbReference type="SUPFAM" id="SSF50814">
    <property type="entry name" value="Lipocalins"/>
    <property type="match status" value="1"/>
</dbReference>
<evidence type="ECO:0000313" key="2">
    <source>
        <dbReference type="EMBL" id="JAC24113.1"/>
    </source>
</evidence>
<accession>A0A023FTS3</accession>
<dbReference type="AlphaFoldDB" id="A0A023FTS3"/>
<proteinExistence type="evidence at transcript level"/>
<feature type="chain" id="PRO_5001515552" evidence="1">
    <location>
        <begin position="23"/>
        <end position="191"/>
    </location>
</feature>
<keyword evidence="1" id="KW-0732">Signal</keyword>
<name>A0A023FTS3_AMBCJ</name>
<reference evidence="2" key="1">
    <citation type="submission" date="2014-03" db="EMBL/GenBank/DDBJ databases">
        <title>The sialotranscriptome of Amblyomma triste, Amblyomma parvum and Amblyomma cajennense ticks, uncovered by 454-based RNA-seq.</title>
        <authorList>
            <person name="Garcia G.R."/>
            <person name="Gardinassi L.G."/>
            <person name="Ribeiro J.M."/>
            <person name="Anatriello E."/>
            <person name="Ferreira B.R."/>
            <person name="Moreira H.N."/>
            <person name="Mafra C."/>
            <person name="Olegario M.M."/>
            <person name="Szabo P.J."/>
            <person name="Miranda-Santos I.K."/>
            <person name="Maruyama S.R."/>
        </authorList>
    </citation>
    <scope>NUCLEOTIDE SEQUENCE</scope>
    <source>
        <strain evidence="2">Uberlandia</strain>
        <tissue evidence="2">Salivary glands</tissue>
    </source>
</reference>
<evidence type="ECO:0000256" key="1">
    <source>
        <dbReference type="SAM" id="SignalP"/>
    </source>
</evidence>
<feature type="signal peptide" evidence="1">
    <location>
        <begin position="1"/>
        <end position="22"/>
    </location>
</feature>
<protein>
    <submittedName>
        <fullName evidence="2">Putative secreted protein</fullName>
    </submittedName>
</protein>
<dbReference type="EMBL" id="GBBK01000369">
    <property type="protein sequence ID" value="JAC24113.1"/>
    <property type="molecule type" value="mRNA"/>
</dbReference>
<organism evidence="2">
    <name type="scientific">Amblyomma cajennense</name>
    <name type="common">Cayenne tick</name>
    <name type="synonym">Acarus cajennensis</name>
    <dbReference type="NCBI Taxonomy" id="34607"/>
    <lineage>
        <taxon>Eukaryota</taxon>
        <taxon>Metazoa</taxon>
        <taxon>Ecdysozoa</taxon>
        <taxon>Arthropoda</taxon>
        <taxon>Chelicerata</taxon>
        <taxon>Arachnida</taxon>
        <taxon>Acari</taxon>
        <taxon>Parasitiformes</taxon>
        <taxon>Ixodida</taxon>
        <taxon>Ixodoidea</taxon>
        <taxon>Ixodidae</taxon>
        <taxon>Amblyomminae</taxon>
        <taxon>Amblyomma</taxon>
    </lineage>
</organism>
<dbReference type="Gene3D" id="2.40.128.20">
    <property type="match status" value="1"/>
</dbReference>
<sequence length="191" mass="21544">MAFTLVFCLGAVVLAVAPQAGGTTKEDSGDLDMMKMAEVKETLVVVKRNHTTATNVRCQSVKKAEQYNKTQYEYTLRARLKGGISPKYGEYNVNVTLVRFGDDEKYKSTYTDINGTHYNLTLKNMDNTGTCFVIFVEKSDGNKGCELLVRASKRNEIPSICKRYYNTTCTGFSRKLYKNDCNFNEDHQTSC</sequence>
<dbReference type="InterPro" id="IPR012674">
    <property type="entry name" value="Calycin"/>
</dbReference>